<dbReference type="OrthoDB" id="9804504at2"/>
<evidence type="ECO:0000256" key="4">
    <source>
        <dbReference type="ARBA" id="ARBA00022741"/>
    </source>
</evidence>
<evidence type="ECO:0000259" key="9">
    <source>
        <dbReference type="Pfam" id="PF01747"/>
    </source>
</evidence>
<dbReference type="EMBL" id="FOXQ01000018">
    <property type="protein sequence ID" value="SFQ53671.1"/>
    <property type="molecule type" value="Genomic_DNA"/>
</dbReference>
<comment type="catalytic activity">
    <reaction evidence="7 8">
        <text>sulfate + ATP + H(+) = adenosine 5'-phosphosulfate + diphosphate</text>
        <dbReference type="Rhea" id="RHEA:18133"/>
        <dbReference type="ChEBI" id="CHEBI:15378"/>
        <dbReference type="ChEBI" id="CHEBI:16189"/>
        <dbReference type="ChEBI" id="CHEBI:30616"/>
        <dbReference type="ChEBI" id="CHEBI:33019"/>
        <dbReference type="ChEBI" id="CHEBI:58243"/>
        <dbReference type="EC" id="2.7.7.4"/>
    </reaction>
</comment>
<dbReference type="PANTHER" id="PTHR43509">
    <property type="match status" value="1"/>
</dbReference>
<dbReference type="InterPro" id="IPR015947">
    <property type="entry name" value="PUA-like_sf"/>
</dbReference>
<comment type="similarity">
    <text evidence="6 8">Belongs to the sulfate adenylyltransferase family.</text>
</comment>
<dbReference type="RefSeq" id="WP_090663004.1">
    <property type="nucleotide sequence ID" value="NZ_FOXQ01000018.1"/>
</dbReference>
<dbReference type="AlphaFoldDB" id="A0A1I5ZB11"/>
<proteinExistence type="inferred from homology"/>
<dbReference type="SUPFAM" id="SSF52374">
    <property type="entry name" value="Nucleotidylyl transferase"/>
    <property type="match status" value="1"/>
</dbReference>
<evidence type="ECO:0000256" key="5">
    <source>
        <dbReference type="ARBA" id="ARBA00022840"/>
    </source>
</evidence>
<dbReference type="Gene3D" id="3.40.50.620">
    <property type="entry name" value="HUPs"/>
    <property type="match status" value="1"/>
</dbReference>
<keyword evidence="5 8" id="KW-0067">ATP-binding</keyword>
<dbReference type="EC" id="2.7.7.4" evidence="8"/>
<dbReference type="InterPro" id="IPR025980">
    <property type="entry name" value="ATP-Sase_PUA-like_dom"/>
</dbReference>
<evidence type="ECO:0000256" key="1">
    <source>
        <dbReference type="ARBA" id="ARBA00005048"/>
    </source>
</evidence>
<dbReference type="GO" id="GO:0000103">
    <property type="term" value="P:sulfate assimilation"/>
    <property type="evidence" value="ECO:0007669"/>
    <property type="project" value="UniProtKB-UniRule"/>
</dbReference>
<dbReference type="NCBIfam" id="NF003166">
    <property type="entry name" value="PRK04149.1"/>
    <property type="match status" value="1"/>
</dbReference>
<sequence>MNQPHGGTLVNRIATGARKDELEAKAKNIFQLTIENRYGADVEMIAIGAFSPITGFMGKADCESVIENMKLTNGLAWGIPIPLPAGDQFDKIKEGEEIALLDQEGRVLAVMTVDEKFELDLDNFAQKCFGTTEDKHPGVAAIRRGGNKYIAGPLEMVNRPLRKEDIDAKYFLDPSETRAEFEKRGWKTIVAFQTRNPIHRAHEYLIKCAQEIVDGAMIHPLVGETKSDDIPAPVRMKCYEVLIENYFNPDNTTLAVLPTAMRYAGPREAINHTLLRKNYGCTHMIIGRDHAGVGNYYGTYDAQKIMSKVGPEMGMEILKFEHTFWCKNTECMASNKTAPKNPDIVSLSGTKVREMLANGQRPPSEFSRPLVADILIDWATKKAATTA</sequence>
<dbReference type="SUPFAM" id="SSF88697">
    <property type="entry name" value="PUA domain-like"/>
    <property type="match status" value="1"/>
</dbReference>
<protein>
    <recommendedName>
        <fullName evidence="8">Sulfate adenylyltransferase</fullName>
        <ecNumber evidence="8">2.7.7.4</ecNumber>
    </recommendedName>
    <alternativeName>
        <fullName evidence="8">ATP-sulfurylase</fullName>
    </alternativeName>
    <alternativeName>
        <fullName evidence="8">Sulfate adenylate transferase</fullName>
        <shortName evidence="8">SAT</shortName>
    </alternativeName>
</protein>
<name>A0A1I5ZB11_9BACT</name>
<dbReference type="HAMAP" id="MF_00066">
    <property type="entry name" value="Sulf_adenylyltr"/>
    <property type="match status" value="1"/>
</dbReference>
<comment type="pathway">
    <text evidence="1 8">Sulfur metabolism; hydrogen sulfide biosynthesis; sulfite from sulfate: step 1/3.</text>
</comment>
<dbReference type="InterPro" id="IPR014729">
    <property type="entry name" value="Rossmann-like_a/b/a_fold"/>
</dbReference>
<dbReference type="NCBIfam" id="TIGR00339">
    <property type="entry name" value="sopT"/>
    <property type="match status" value="1"/>
</dbReference>
<dbReference type="Gene3D" id="3.10.400.10">
    <property type="entry name" value="Sulfate adenylyltransferase"/>
    <property type="match status" value="1"/>
</dbReference>
<dbReference type="InterPro" id="IPR002650">
    <property type="entry name" value="Sulphate_adenylyltransferase"/>
</dbReference>
<dbReference type="GO" id="GO:0004781">
    <property type="term" value="F:sulfate adenylyltransferase (ATP) activity"/>
    <property type="evidence" value="ECO:0007669"/>
    <property type="project" value="UniProtKB-UniRule"/>
</dbReference>
<dbReference type="CDD" id="cd00517">
    <property type="entry name" value="ATPS"/>
    <property type="match status" value="1"/>
</dbReference>
<dbReference type="STRING" id="1465490.SAMN05444277_11872"/>
<dbReference type="InterPro" id="IPR020792">
    <property type="entry name" value="SO4_adenylyltransferase_pro"/>
</dbReference>
<evidence type="ECO:0000256" key="8">
    <source>
        <dbReference type="HAMAP-Rule" id="MF_00066"/>
    </source>
</evidence>
<evidence type="ECO:0000313" key="11">
    <source>
        <dbReference type="EMBL" id="SFQ53671.1"/>
    </source>
</evidence>
<evidence type="ECO:0000256" key="7">
    <source>
        <dbReference type="ARBA" id="ARBA00049370"/>
    </source>
</evidence>
<organism evidence="11 12">
    <name type="scientific">Parafilimonas terrae</name>
    <dbReference type="NCBI Taxonomy" id="1465490"/>
    <lineage>
        <taxon>Bacteria</taxon>
        <taxon>Pseudomonadati</taxon>
        <taxon>Bacteroidota</taxon>
        <taxon>Chitinophagia</taxon>
        <taxon>Chitinophagales</taxon>
        <taxon>Chitinophagaceae</taxon>
        <taxon>Parafilimonas</taxon>
    </lineage>
</organism>
<accession>A0A1I5ZB11</accession>
<dbReference type="Pfam" id="PF14306">
    <property type="entry name" value="PUA_2"/>
    <property type="match status" value="1"/>
</dbReference>
<dbReference type="Proteomes" id="UP000199031">
    <property type="component" value="Unassembled WGS sequence"/>
</dbReference>
<evidence type="ECO:0000256" key="6">
    <source>
        <dbReference type="ARBA" id="ARBA00037980"/>
    </source>
</evidence>
<evidence type="ECO:0000313" key="12">
    <source>
        <dbReference type="Proteomes" id="UP000199031"/>
    </source>
</evidence>
<keyword evidence="3 8" id="KW-0548">Nucleotidyltransferase</keyword>
<reference evidence="11 12" key="1">
    <citation type="submission" date="2016-10" db="EMBL/GenBank/DDBJ databases">
        <authorList>
            <person name="de Groot N.N."/>
        </authorList>
    </citation>
    <scope>NUCLEOTIDE SEQUENCE [LARGE SCALE GENOMIC DNA]</scope>
    <source>
        <strain evidence="11 12">DSM 28286</strain>
    </source>
</reference>
<evidence type="ECO:0000259" key="10">
    <source>
        <dbReference type="Pfam" id="PF14306"/>
    </source>
</evidence>
<evidence type="ECO:0000256" key="3">
    <source>
        <dbReference type="ARBA" id="ARBA00022695"/>
    </source>
</evidence>
<dbReference type="UniPathway" id="UPA00140">
    <property type="reaction ID" value="UER00204"/>
</dbReference>
<gene>
    <name evidence="8" type="primary">sat</name>
    <name evidence="11" type="ORF">SAMN05444277_11872</name>
</gene>
<dbReference type="Pfam" id="PF01747">
    <property type="entry name" value="ATP-sulfurylase"/>
    <property type="match status" value="1"/>
</dbReference>
<dbReference type="PANTHER" id="PTHR43509:SF1">
    <property type="entry name" value="SULFATE ADENYLYLTRANSFERASE"/>
    <property type="match status" value="1"/>
</dbReference>
<dbReference type="GO" id="GO:0005524">
    <property type="term" value="F:ATP binding"/>
    <property type="evidence" value="ECO:0007669"/>
    <property type="project" value="UniProtKB-KW"/>
</dbReference>
<keyword evidence="4 8" id="KW-0547">Nucleotide-binding</keyword>
<feature type="domain" description="Sulphate adenylyltransferase catalytic" evidence="9">
    <location>
        <begin position="169"/>
        <end position="377"/>
    </location>
</feature>
<dbReference type="GO" id="GO:0070814">
    <property type="term" value="P:hydrogen sulfide biosynthetic process"/>
    <property type="evidence" value="ECO:0007669"/>
    <property type="project" value="UniProtKB-UniRule"/>
</dbReference>
<evidence type="ECO:0000256" key="2">
    <source>
        <dbReference type="ARBA" id="ARBA00022679"/>
    </source>
</evidence>
<feature type="domain" description="ATP-sulfurylase PUA-like" evidence="10">
    <location>
        <begin position="3"/>
        <end position="159"/>
    </location>
</feature>
<keyword evidence="12" id="KW-1185">Reference proteome</keyword>
<dbReference type="InterPro" id="IPR024951">
    <property type="entry name" value="Sulfurylase_cat_dom"/>
</dbReference>
<keyword evidence="2 8" id="KW-0808">Transferase</keyword>